<dbReference type="RefSeq" id="WP_176071906.1">
    <property type="nucleotide sequence ID" value="NZ_JABWMJ010000026.1"/>
</dbReference>
<reference evidence="1 2" key="1">
    <citation type="submission" date="2020-06" db="EMBL/GenBank/DDBJ databases">
        <title>Schlegella sp. ID0723 isolated from air conditioner.</title>
        <authorList>
            <person name="Kim D.Y."/>
            <person name="Kim D.-U."/>
        </authorList>
    </citation>
    <scope>NUCLEOTIDE SEQUENCE [LARGE SCALE GENOMIC DNA]</scope>
    <source>
        <strain evidence="1 2">ID0723</strain>
    </source>
</reference>
<dbReference type="Proteomes" id="UP000529637">
    <property type="component" value="Unassembled WGS sequence"/>
</dbReference>
<protein>
    <submittedName>
        <fullName evidence="1">YbdD/YjiX family protein</fullName>
    </submittedName>
</protein>
<gene>
    <name evidence="1" type="ORF">HQN59_25275</name>
</gene>
<dbReference type="Pfam" id="PF04328">
    <property type="entry name" value="Sel_put"/>
    <property type="match status" value="1"/>
</dbReference>
<dbReference type="PANTHER" id="PTHR38453:SF1">
    <property type="entry name" value="CYTOPLASMIC PROTEIN"/>
    <property type="match status" value="1"/>
</dbReference>
<sequence length="76" mass="8602">MTSGARRLDIAHWAQDVGKAGRLLADSFRLMVGVPPYGAYVRHMEATHPGKPVMDYETFFRERQQARYGRGTGRCC</sequence>
<proteinExistence type="predicted"/>
<evidence type="ECO:0000313" key="1">
    <source>
        <dbReference type="EMBL" id="NUZ09055.1"/>
    </source>
</evidence>
<accession>A0A7Y6NTI9</accession>
<comment type="caution">
    <text evidence="1">The sequence shown here is derived from an EMBL/GenBank/DDBJ whole genome shotgun (WGS) entry which is preliminary data.</text>
</comment>
<organism evidence="1 2">
    <name type="scientific">Piscinibacter koreensis</name>
    <dbReference type="NCBI Taxonomy" id="2742824"/>
    <lineage>
        <taxon>Bacteria</taxon>
        <taxon>Pseudomonadati</taxon>
        <taxon>Pseudomonadota</taxon>
        <taxon>Betaproteobacteria</taxon>
        <taxon>Burkholderiales</taxon>
        <taxon>Sphaerotilaceae</taxon>
        <taxon>Piscinibacter</taxon>
    </lineage>
</organism>
<evidence type="ECO:0000313" key="2">
    <source>
        <dbReference type="Proteomes" id="UP000529637"/>
    </source>
</evidence>
<dbReference type="InterPro" id="IPR007423">
    <property type="entry name" value="Sel_put"/>
</dbReference>
<dbReference type="EMBL" id="JABWMJ010000026">
    <property type="protein sequence ID" value="NUZ09055.1"/>
    <property type="molecule type" value="Genomic_DNA"/>
</dbReference>
<dbReference type="PANTHER" id="PTHR38453">
    <property type="entry name" value="CYTOPLASMIC PROTEIN-RELATED"/>
    <property type="match status" value="1"/>
</dbReference>
<keyword evidence="2" id="KW-1185">Reference proteome</keyword>
<dbReference type="AlphaFoldDB" id="A0A7Y6NTI9"/>
<name>A0A7Y6NTI9_9BURK</name>